<comment type="caution">
    <text evidence="1">The sequence shown here is derived from an EMBL/GenBank/DDBJ whole genome shotgun (WGS) entry which is preliminary data.</text>
</comment>
<evidence type="ECO:0000313" key="2">
    <source>
        <dbReference type="Proteomes" id="UP001558613"/>
    </source>
</evidence>
<gene>
    <name evidence="1" type="ORF">QQF64_012613</name>
</gene>
<sequence length="81" mass="9076">MLSVLICCLQAERDIINPRFYRHSLSAFFPYPPATSALTRVRMGESSPSMSSAHSSEYPQSFHLAIIAPVTYPNRSTLTEQ</sequence>
<evidence type="ECO:0000313" key="1">
    <source>
        <dbReference type="EMBL" id="KAL1257068.1"/>
    </source>
</evidence>
<accession>A0ABR3LW68</accession>
<organism evidence="1 2">
    <name type="scientific">Cirrhinus molitorella</name>
    <name type="common">mud carp</name>
    <dbReference type="NCBI Taxonomy" id="172907"/>
    <lineage>
        <taxon>Eukaryota</taxon>
        <taxon>Metazoa</taxon>
        <taxon>Chordata</taxon>
        <taxon>Craniata</taxon>
        <taxon>Vertebrata</taxon>
        <taxon>Euteleostomi</taxon>
        <taxon>Actinopterygii</taxon>
        <taxon>Neopterygii</taxon>
        <taxon>Teleostei</taxon>
        <taxon>Ostariophysi</taxon>
        <taxon>Cypriniformes</taxon>
        <taxon>Cyprinidae</taxon>
        <taxon>Labeoninae</taxon>
        <taxon>Labeonini</taxon>
        <taxon>Cirrhinus</taxon>
    </lineage>
</organism>
<dbReference type="EMBL" id="JAYMGO010000018">
    <property type="protein sequence ID" value="KAL1257068.1"/>
    <property type="molecule type" value="Genomic_DNA"/>
</dbReference>
<dbReference type="Proteomes" id="UP001558613">
    <property type="component" value="Unassembled WGS sequence"/>
</dbReference>
<protein>
    <submittedName>
        <fullName evidence="1">Uncharacterized protein</fullName>
    </submittedName>
</protein>
<reference evidence="1 2" key="1">
    <citation type="submission" date="2023-09" db="EMBL/GenBank/DDBJ databases">
        <authorList>
            <person name="Wang M."/>
        </authorList>
    </citation>
    <scope>NUCLEOTIDE SEQUENCE [LARGE SCALE GENOMIC DNA]</scope>
    <source>
        <strain evidence="1">GT-2023</strain>
        <tissue evidence="1">Liver</tissue>
    </source>
</reference>
<proteinExistence type="predicted"/>
<keyword evidence="2" id="KW-1185">Reference proteome</keyword>
<name>A0ABR3LW68_9TELE</name>